<dbReference type="EMBL" id="WHUW01000032">
    <property type="protein sequence ID" value="KAF8433760.1"/>
    <property type="molecule type" value="Genomic_DNA"/>
</dbReference>
<evidence type="ECO:0000313" key="1">
    <source>
        <dbReference type="EMBL" id="KAF8433760.1"/>
    </source>
</evidence>
<sequence>MESGTFYQGIWADVHDISLQIHATWLLGTARDYQRILPLNSTTGGELRDLEDATNAQPRLLRRHGFGCFTNLALGDIISMLKHAIDLTPQGHPAKHSRPNNLAGSMFEESSHPDKPMILNNPGSLILQLFTYYYYM</sequence>
<keyword evidence="2" id="KW-1185">Reference proteome</keyword>
<reference evidence="1" key="1">
    <citation type="submission" date="2019-10" db="EMBL/GenBank/DDBJ databases">
        <authorList>
            <consortium name="DOE Joint Genome Institute"/>
            <person name="Kuo A."/>
            <person name="Miyauchi S."/>
            <person name="Kiss E."/>
            <person name="Drula E."/>
            <person name="Kohler A."/>
            <person name="Sanchez-Garcia M."/>
            <person name="Andreopoulos B."/>
            <person name="Barry K.W."/>
            <person name="Bonito G."/>
            <person name="Buee M."/>
            <person name="Carver A."/>
            <person name="Chen C."/>
            <person name="Cichocki N."/>
            <person name="Clum A."/>
            <person name="Culley D."/>
            <person name="Crous P.W."/>
            <person name="Fauchery L."/>
            <person name="Girlanda M."/>
            <person name="Hayes R."/>
            <person name="Keri Z."/>
            <person name="LaButti K."/>
            <person name="Lipzen A."/>
            <person name="Lombard V."/>
            <person name="Magnuson J."/>
            <person name="Maillard F."/>
            <person name="Morin E."/>
            <person name="Murat C."/>
            <person name="Nolan M."/>
            <person name="Ohm R."/>
            <person name="Pangilinan J."/>
            <person name="Pereira M."/>
            <person name="Perotto S."/>
            <person name="Peter M."/>
            <person name="Riley R."/>
            <person name="Sitrit Y."/>
            <person name="Stielow B."/>
            <person name="Szollosi G."/>
            <person name="Zifcakova L."/>
            <person name="Stursova M."/>
            <person name="Spatafora J.W."/>
            <person name="Tedersoo L."/>
            <person name="Vaario L.-M."/>
            <person name="Yamada A."/>
            <person name="Yan M."/>
            <person name="Wang P."/>
            <person name="Xu J."/>
            <person name="Bruns T."/>
            <person name="Baldrian P."/>
            <person name="Vilgalys R."/>
            <person name="Henrissat B."/>
            <person name="Grigoriev I.V."/>
            <person name="Hibbett D."/>
            <person name="Nagy L.G."/>
            <person name="Martin F.M."/>
        </authorList>
    </citation>
    <scope>NUCLEOTIDE SEQUENCE</scope>
    <source>
        <strain evidence="1">BED1</strain>
    </source>
</reference>
<comment type="caution">
    <text evidence="1">The sequence shown here is derived from an EMBL/GenBank/DDBJ whole genome shotgun (WGS) entry which is preliminary data.</text>
</comment>
<evidence type="ECO:0000313" key="2">
    <source>
        <dbReference type="Proteomes" id="UP001194468"/>
    </source>
</evidence>
<protein>
    <submittedName>
        <fullName evidence="1">Uncharacterized protein</fullName>
    </submittedName>
</protein>
<gene>
    <name evidence="1" type="ORF">L210DRAFT_3649563</name>
</gene>
<dbReference type="Proteomes" id="UP001194468">
    <property type="component" value="Unassembled WGS sequence"/>
</dbReference>
<proteinExistence type="predicted"/>
<organism evidence="1 2">
    <name type="scientific">Boletus edulis BED1</name>
    <dbReference type="NCBI Taxonomy" id="1328754"/>
    <lineage>
        <taxon>Eukaryota</taxon>
        <taxon>Fungi</taxon>
        <taxon>Dikarya</taxon>
        <taxon>Basidiomycota</taxon>
        <taxon>Agaricomycotina</taxon>
        <taxon>Agaricomycetes</taxon>
        <taxon>Agaricomycetidae</taxon>
        <taxon>Boletales</taxon>
        <taxon>Boletineae</taxon>
        <taxon>Boletaceae</taxon>
        <taxon>Boletoideae</taxon>
        <taxon>Boletus</taxon>
    </lineage>
</organism>
<dbReference type="AlphaFoldDB" id="A0AAD4BLW5"/>
<accession>A0AAD4BLW5</accession>
<name>A0AAD4BLW5_BOLED</name>
<reference evidence="1" key="2">
    <citation type="journal article" date="2020" name="Nat. Commun.">
        <title>Large-scale genome sequencing of mycorrhizal fungi provides insights into the early evolution of symbiotic traits.</title>
        <authorList>
            <person name="Miyauchi S."/>
            <person name="Kiss E."/>
            <person name="Kuo A."/>
            <person name="Drula E."/>
            <person name="Kohler A."/>
            <person name="Sanchez-Garcia M."/>
            <person name="Morin E."/>
            <person name="Andreopoulos B."/>
            <person name="Barry K.W."/>
            <person name="Bonito G."/>
            <person name="Buee M."/>
            <person name="Carver A."/>
            <person name="Chen C."/>
            <person name="Cichocki N."/>
            <person name="Clum A."/>
            <person name="Culley D."/>
            <person name="Crous P.W."/>
            <person name="Fauchery L."/>
            <person name="Girlanda M."/>
            <person name="Hayes R.D."/>
            <person name="Keri Z."/>
            <person name="LaButti K."/>
            <person name="Lipzen A."/>
            <person name="Lombard V."/>
            <person name="Magnuson J."/>
            <person name="Maillard F."/>
            <person name="Murat C."/>
            <person name="Nolan M."/>
            <person name="Ohm R.A."/>
            <person name="Pangilinan J."/>
            <person name="Pereira M.F."/>
            <person name="Perotto S."/>
            <person name="Peter M."/>
            <person name="Pfister S."/>
            <person name="Riley R."/>
            <person name="Sitrit Y."/>
            <person name="Stielow J.B."/>
            <person name="Szollosi G."/>
            <person name="Zifcakova L."/>
            <person name="Stursova M."/>
            <person name="Spatafora J.W."/>
            <person name="Tedersoo L."/>
            <person name="Vaario L.M."/>
            <person name="Yamada A."/>
            <person name="Yan M."/>
            <person name="Wang P."/>
            <person name="Xu J."/>
            <person name="Bruns T."/>
            <person name="Baldrian P."/>
            <person name="Vilgalys R."/>
            <person name="Dunand C."/>
            <person name="Henrissat B."/>
            <person name="Grigoriev I.V."/>
            <person name="Hibbett D."/>
            <person name="Nagy L.G."/>
            <person name="Martin F.M."/>
        </authorList>
    </citation>
    <scope>NUCLEOTIDE SEQUENCE</scope>
    <source>
        <strain evidence="1">BED1</strain>
    </source>
</reference>